<dbReference type="AlphaFoldDB" id="A0A926EHE6"/>
<proteinExistence type="predicted"/>
<feature type="transmembrane region" description="Helical" evidence="1">
    <location>
        <begin position="20"/>
        <end position="37"/>
    </location>
</feature>
<keyword evidence="3" id="KW-1185">Reference proteome</keyword>
<protein>
    <submittedName>
        <fullName evidence="2">Uncharacterized protein</fullName>
    </submittedName>
</protein>
<reference evidence="2" key="1">
    <citation type="submission" date="2020-08" db="EMBL/GenBank/DDBJ databases">
        <title>Genome public.</title>
        <authorList>
            <person name="Liu C."/>
            <person name="Sun Q."/>
        </authorList>
    </citation>
    <scope>NUCLEOTIDE SEQUENCE</scope>
    <source>
        <strain evidence="2">NSJ-12</strain>
    </source>
</reference>
<feature type="transmembrane region" description="Helical" evidence="1">
    <location>
        <begin position="43"/>
        <end position="62"/>
    </location>
</feature>
<dbReference type="RefSeq" id="WP_249332168.1">
    <property type="nucleotide sequence ID" value="NZ_JACRSY010000007.1"/>
</dbReference>
<organism evidence="2 3">
    <name type="scientific">Zhenhengia yiwuensis</name>
    <dbReference type="NCBI Taxonomy" id="2763666"/>
    <lineage>
        <taxon>Bacteria</taxon>
        <taxon>Bacillati</taxon>
        <taxon>Bacillota</taxon>
        <taxon>Clostridia</taxon>
        <taxon>Lachnospirales</taxon>
        <taxon>Lachnospiraceae</taxon>
        <taxon>Zhenhengia</taxon>
    </lineage>
</organism>
<comment type="caution">
    <text evidence="2">The sequence shown here is derived from an EMBL/GenBank/DDBJ whole genome shotgun (WGS) entry which is preliminary data.</text>
</comment>
<sequence>MKTPEEIQKRYSQIMKQSSMQIFLVPLLAIAMIVGVAMHSQIISLIGMLPIIVYMLWFRLIVYRCPKCGHLFDRYQIYTYECKHCKTKFGRR</sequence>
<evidence type="ECO:0000256" key="1">
    <source>
        <dbReference type="SAM" id="Phobius"/>
    </source>
</evidence>
<evidence type="ECO:0000313" key="3">
    <source>
        <dbReference type="Proteomes" id="UP000655830"/>
    </source>
</evidence>
<keyword evidence="1" id="KW-0812">Transmembrane</keyword>
<dbReference type="Proteomes" id="UP000655830">
    <property type="component" value="Unassembled WGS sequence"/>
</dbReference>
<keyword evidence="1" id="KW-1133">Transmembrane helix</keyword>
<evidence type="ECO:0000313" key="2">
    <source>
        <dbReference type="EMBL" id="MBC8579010.1"/>
    </source>
</evidence>
<keyword evidence="1" id="KW-0472">Membrane</keyword>
<gene>
    <name evidence="2" type="ORF">H8718_05610</name>
</gene>
<accession>A0A926EHE6</accession>
<dbReference type="EMBL" id="JACRSY010000007">
    <property type="protein sequence ID" value="MBC8579010.1"/>
    <property type="molecule type" value="Genomic_DNA"/>
</dbReference>
<name>A0A926EHE6_9FIRM</name>